<dbReference type="OrthoDB" id="1666966at2"/>
<sequence>MARKANYDEKISALEAKIEKKQREIKALKAQVSDLKAKKAENDYKELTEYMLANNLTAEEVLACIKD</sequence>
<name>I0GSE2_SELRL</name>
<dbReference type="EMBL" id="AP012292">
    <property type="protein sequence ID" value="BAL83679.1"/>
    <property type="molecule type" value="Genomic_DNA"/>
</dbReference>
<dbReference type="eggNOG" id="ENOG502ZIN4">
    <property type="taxonomic scope" value="Bacteria"/>
</dbReference>
<evidence type="ECO:0000256" key="1">
    <source>
        <dbReference type="SAM" id="Coils"/>
    </source>
</evidence>
<dbReference type="HOGENOM" id="CLU_205364_0_0_9"/>
<accession>I0GSE2</accession>
<evidence type="ECO:0000313" key="2">
    <source>
        <dbReference type="EMBL" id="BAL83679.1"/>
    </source>
</evidence>
<dbReference type="AlphaFoldDB" id="I0GSE2"/>
<reference evidence="2 3" key="1">
    <citation type="submission" date="2011-10" db="EMBL/GenBank/DDBJ databases">
        <title>Whole genome sequence of Selenomonas ruminantium subsp. lactilytica TAM6421.</title>
        <authorList>
            <person name="Oguchi A."/>
            <person name="Ankai A."/>
            <person name="Kaneko J."/>
            <person name="Yamada-Narita S."/>
            <person name="Fukui S."/>
            <person name="Takahashi M."/>
            <person name="Onodera T."/>
            <person name="Kojima S."/>
            <person name="Fushimi T."/>
            <person name="Abe N."/>
            <person name="Kamio Y."/>
            <person name="Yamazaki S."/>
            <person name="Fujita N."/>
        </authorList>
    </citation>
    <scope>NUCLEOTIDE SEQUENCE [LARGE SCALE GENOMIC DNA]</scope>
    <source>
        <strain evidence="3">NBRC 103574 / TAM6421</strain>
    </source>
</reference>
<evidence type="ECO:0008006" key="4">
    <source>
        <dbReference type="Google" id="ProtNLM"/>
    </source>
</evidence>
<dbReference type="KEGG" id="sri:SELR_19710"/>
<dbReference type="Proteomes" id="UP000007887">
    <property type="component" value="Chromosome"/>
</dbReference>
<gene>
    <name evidence="2" type="ordered locus">SELR_19710</name>
</gene>
<proteinExistence type="predicted"/>
<organism evidence="2 3">
    <name type="scientific">Selenomonas ruminantium subsp. lactilytica (strain NBRC 103574 / TAM6421)</name>
    <dbReference type="NCBI Taxonomy" id="927704"/>
    <lineage>
        <taxon>Bacteria</taxon>
        <taxon>Bacillati</taxon>
        <taxon>Bacillota</taxon>
        <taxon>Negativicutes</taxon>
        <taxon>Selenomonadales</taxon>
        <taxon>Selenomonadaceae</taxon>
        <taxon>Selenomonas</taxon>
    </lineage>
</organism>
<protein>
    <recommendedName>
        <fullName evidence="4">Protein kinase</fullName>
    </recommendedName>
</protein>
<evidence type="ECO:0000313" key="3">
    <source>
        <dbReference type="Proteomes" id="UP000007887"/>
    </source>
</evidence>
<dbReference type="PATRIC" id="fig|927704.6.peg.2044"/>
<feature type="coiled-coil region" evidence="1">
    <location>
        <begin position="4"/>
        <end position="38"/>
    </location>
</feature>
<keyword evidence="1" id="KW-0175">Coiled coil</keyword>
<dbReference type="RefSeq" id="WP_014425110.1">
    <property type="nucleotide sequence ID" value="NC_017068.1"/>
</dbReference>